<evidence type="ECO:0000259" key="1">
    <source>
        <dbReference type="Pfam" id="PF13643"/>
    </source>
</evidence>
<name>A0ABS7G4M2_9ACTN</name>
<proteinExistence type="predicted"/>
<dbReference type="Proteomes" id="UP000774570">
    <property type="component" value="Unassembled WGS sequence"/>
</dbReference>
<protein>
    <submittedName>
        <fullName evidence="2">DUF4145 domain-containing protein</fullName>
    </submittedName>
</protein>
<sequence>MLRELADARTCYNARAYTATVVMVRRTLEAFCAIEGYDDQPLYTSLRALEEDGRLSPMFCKWAHSLRVLGNEGAHFTGKPVKRADASAALELARALLEYRYVLEAQYEKFAQRRLEDGMTA</sequence>
<keyword evidence="3" id="KW-1185">Reference proteome</keyword>
<evidence type="ECO:0000313" key="2">
    <source>
        <dbReference type="EMBL" id="MBW8487672.1"/>
    </source>
</evidence>
<accession>A0ABS7G4M2</accession>
<dbReference type="EMBL" id="JAIBOA010000039">
    <property type="protein sequence ID" value="MBW8487672.1"/>
    <property type="molecule type" value="Genomic_DNA"/>
</dbReference>
<feature type="domain" description="DUF4145" evidence="1">
    <location>
        <begin position="8"/>
        <end position="92"/>
    </location>
</feature>
<evidence type="ECO:0000313" key="3">
    <source>
        <dbReference type="Proteomes" id="UP000774570"/>
    </source>
</evidence>
<dbReference type="Pfam" id="PF13643">
    <property type="entry name" value="DUF4145"/>
    <property type="match status" value="1"/>
</dbReference>
<dbReference type="InterPro" id="IPR025285">
    <property type="entry name" value="DUF4145"/>
</dbReference>
<organism evidence="2 3">
    <name type="scientific">Actinomadura parmotrematis</name>
    <dbReference type="NCBI Taxonomy" id="2864039"/>
    <lineage>
        <taxon>Bacteria</taxon>
        <taxon>Bacillati</taxon>
        <taxon>Actinomycetota</taxon>
        <taxon>Actinomycetes</taxon>
        <taxon>Streptosporangiales</taxon>
        <taxon>Thermomonosporaceae</taxon>
        <taxon>Actinomadura</taxon>
    </lineage>
</organism>
<reference evidence="2 3" key="1">
    <citation type="submission" date="2021-07" db="EMBL/GenBank/DDBJ databases">
        <title>Actinomadura sp. PM05-2 isolated from lichen.</title>
        <authorList>
            <person name="Somphong A."/>
            <person name="Phongsopitanun W."/>
            <person name="Tanasupawat S."/>
            <person name="Peongsungnone V."/>
        </authorList>
    </citation>
    <scope>NUCLEOTIDE SEQUENCE [LARGE SCALE GENOMIC DNA]</scope>
    <source>
        <strain evidence="2 3">PM05-2</strain>
    </source>
</reference>
<comment type="caution">
    <text evidence="2">The sequence shown here is derived from an EMBL/GenBank/DDBJ whole genome shotgun (WGS) entry which is preliminary data.</text>
</comment>
<gene>
    <name evidence="2" type="ORF">K1Y72_35335</name>
</gene>